<evidence type="ECO:0000256" key="2">
    <source>
        <dbReference type="SAM" id="MobiDB-lite"/>
    </source>
</evidence>
<name>A0A484LSM1_9ASTE</name>
<evidence type="ECO:0000256" key="1">
    <source>
        <dbReference type="ARBA" id="ARBA00004170"/>
    </source>
</evidence>
<dbReference type="PANTHER" id="PTHR46413">
    <property type="entry name" value="HEAVY METAL-ASSOCIATED ISOPRENYLATED PLANT PROTEIN 6"/>
    <property type="match status" value="1"/>
</dbReference>
<dbReference type="Gene3D" id="3.30.70.100">
    <property type="match status" value="1"/>
</dbReference>
<proteinExistence type="predicted"/>
<evidence type="ECO:0008006" key="5">
    <source>
        <dbReference type="Google" id="ProtNLM"/>
    </source>
</evidence>
<dbReference type="GO" id="GO:0009626">
    <property type="term" value="P:plant-type hypersensitive response"/>
    <property type="evidence" value="ECO:0007669"/>
    <property type="project" value="UniProtKB-KW"/>
</dbReference>
<sequence length="69" mass="7576">MGAKEEAKKEVVAEKTNERGEPKGAAGKEEEPPAAAVVLKLDLHCEGCAKKVRRSIRHLDGILFFNFLN</sequence>
<dbReference type="CDD" id="cd00371">
    <property type="entry name" value="HMA"/>
    <property type="match status" value="1"/>
</dbReference>
<protein>
    <recommendedName>
        <fullName evidence="5">HMA domain-containing protein</fullName>
    </recommendedName>
</protein>
<accession>A0A484LSM1</accession>
<keyword evidence="4" id="KW-1185">Reference proteome</keyword>
<dbReference type="AlphaFoldDB" id="A0A484LSM1"/>
<reference evidence="3 4" key="1">
    <citation type="submission" date="2018-04" db="EMBL/GenBank/DDBJ databases">
        <authorList>
            <person name="Vogel A."/>
        </authorList>
    </citation>
    <scope>NUCLEOTIDE SEQUENCE [LARGE SCALE GENOMIC DNA]</scope>
</reference>
<evidence type="ECO:0000313" key="4">
    <source>
        <dbReference type="Proteomes" id="UP000595140"/>
    </source>
</evidence>
<dbReference type="SUPFAM" id="SSF55008">
    <property type="entry name" value="HMA, heavy metal-associated domain"/>
    <property type="match status" value="1"/>
</dbReference>
<dbReference type="InterPro" id="IPR036163">
    <property type="entry name" value="HMA_dom_sf"/>
</dbReference>
<dbReference type="OrthoDB" id="1744376at2759"/>
<dbReference type="GO" id="GO:0046872">
    <property type="term" value="F:metal ion binding"/>
    <property type="evidence" value="ECO:0007669"/>
    <property type="project" value="InterPro"/>
</dbReference>
<feature type="region of interest" description="Disordered" evidence="2">
    <location>
        <begin position="1"/>
        <end position="31"/>
    </location>
</feature>
<dbReference type="InterPro" id="IPR006121">
    <property type="entry name" value="HMA_dom"/>
</dbReference>
<comment type="subcellular location">
    <subcellularLocation>
        <location evidence="1">Membrane</location>
        <topology evidence="1">Peripheral membrane protein</topology>
    </subcellularLocation>
</comment>
<dbReference type="EMBL" id="OOIL02001879">
    <property type="protein sequence ID" value="VFQ78956.1"/>
    <property type="molecule type" value="Genomic_DNA"/>
</dbReference>
<organism evidence="3 4">
    <name type="scientific">Cuscuta campestris</name>
    <dbReference type="NCBI Taxonomy" id="132261"/>
    <lineage>
        <taxon>Eukaryota</taxon>
        <taxon>Viridiplantae</taxon>
        <taxon>Streptophyta</taxon>
        <taxon>Embryophyta</taxon>
        <taxon>Tracheophyta</taxon>
        <taxon>Spermatophyta</taxon>
        <taxon>Magnoliopsida</taxon>
        <taxon>eudicotyledons</taxon>
        <taxon>Gunneridae</taxon>
        <taxon>Pentapetalae</taxon>
        <taxon>asterids</taxon>
        <taxon>lamiids</taxon>
        <taxon>Solanales</taxon>
        <taxon>Convolvulaceae</taxon>
        <taxon>Cuscuteae</taxon>
        <taxon>Cuscuta</taxon>
        <taxon>Cuscuta subgen. Grammica</taxon>
        <taxon>Cuscuta sect. Cleistogrammica</taxon>
    </lineage>
</organism>
<dbReference type="PANTHER" id="PTHR46413:SF1">
    <property type="entry name" value="HEAVY METAL-ASSOCIATED ISOPRENYLATED PLANT PROTEIN 6"/>
    <property type="match status" value="1"/>
</dbReference>
<gene>
    <name evidence="3" type="ORF">CCAM_LOCUS20732</name>
</gene>
<evidence type="ECO:0000313" key="3">
    <source>
        <dbReference type="EMBL" id="VFQ78956.1"/>
    </source>
</evidence>
<dbReference type="GO" id="GO:0016020">
    <property type="term" value="C:membrane"/>
    <property type="evidence" value="ECO:0007669"/>
    <property type="project" value="UniProtKB-SubCell"/>
</dbReference>
<dbReference type="InterPro" id="IPR044594">
    <property type="entry name" value="HIPP01/3/5/6"/>
</dbReference>
<dbReference type="Proteomes" id="UP000595140">
    <property type="component" value="Unassembled WGS sequence"/>
</dbReference>